<evidence type="ECO:0000313" key="6">
    <source>
        <dbReference type="Proteomes" id="UP000472277"/>
    </source>
</evidence>
<organism evidence="5 6">
    <name type="scientific">Salmo trutta</name>
    <name type="common">Brown trout</name>
    <dbReference type="NCBI Taxonomy" id="8032"/>
    <lineage>
        <taxon>Eukaryota</taxon>
        <taxon>Metazoa</taxon>
        <taxon>Chordata</taxon>
        <taxon>Craniata</taxon>
        <taxon>Vertebrata</taxon>
        <taxon>Euteleostomi</taxon>
        <taxon>Actinopterygii</taxon>
        <taxon>Neopterygii</taxon>
        <taxon>Teleostei</taxon>
        <taxon>Protacanthopterygii</taxon>
        <taxon>Salmoniformes</taxon>
        <taxon>Salmonidae</taxon>
        <taxon>Salmoninae</taxon>
        <taxon>Salmo</taxon>
    </lineage>
</organism>
<keyword evidence="1" id="KW-0479">Metal-binding</keyword>
<evidence type="ECO:0000256" key="1">
    <source>
        <dbReference type="ARBA" id="ARBA00022723"/>
    </source>
</evidence>
<dbReference type="AlphaFoldDB" id="A0A673YQV7"/>
<dbReference type="GeneTree" id="ENSGT00940000155496"/>
<dbReference type="PANTHER" id="PTHR22619">
    <property type="entry name" value="ZINC FINGER SWIM DOMAIN CONTAINING PROTEIN 4, 5, 6"/>
    <property type="match status" value="1"/>
</dbReference>
<accession>A0A673YQV7</accession>
<evidence type="ECO:0000256" key="3">
    <source>
        <dbReference type="ARBA" id="ARBA00022833"/>
    </source>
</evidence>
<feature type="domain" description="ZSWIM4-8 C-terminal" evidence="4">
    <location>
        <begin position="946"/>
        <end position="1123"/>
    </location>
</feature>
<protein>
    <submittedName>
        <fullName evidence="5">Zinc finger SWIM-type containing 6</fullName>
    </submittedName>
</protein>
<evidence type="ECO:0000259" key="4">
    <source>
        <dbReference type="Pfam" id="PF21055"/>
    </source>
</evidence>
<dbReference type="Pfam" id="PF21055">
    <property type="entry name" value="ZSWIM4-8_C"/>
    <property type="match status" value="1"/>
</dbReference>
<reference evidence="5" key="1">
    <citation type="submission" date="2025-08" db="UniProtKB">
        <authorList>
            <consortium name="Ensembl"/>
        </authorList>
    </citation>
    <scope>IDENTIFICATION</scope>
</reference>
<dbReference type="GO" id="GO:0008270">
    <property type="term" value="F:zinc ion binding"/>
    <property type="evidence" value="ECO:0007669"/>
    <property type="project" value="UniProtKB-KW"/>
</dbReference>
<evidence type="ECO:0000256" key="2">
    <source>
        <dbReference type="ARBA" id="ARBA00022771"/>
    </source>
</evidence>
<dbReference type="GO" id="GO:0031462">
    <property type="term" value="C:Cul2-RING ubiquitin ligase complex"/>
    <property type="evidence" value="ECO:0007669"/>
    <property type="project" value="TreeGrafter"/>
</dbReference>
<dbReference type="InterPro" id="IPR048370">
    <property type="entry name" value="ZSWIM4-8_C"/>
</dbReference>
<reference evidence="5" key="2">
    <citation type="submission" date="2025-09" db="UniProtKB">
        <authorList>
            <consortium name="Ensembl"/>
        </authorList>
    </citation>
    <scope>IDENTIFICATION</scope>
</reference>
<keyword evidence="6" id="KW-1185">Reference proteome</keyword>
<keyword evidence="3" id="KW-0862">Zinc</keyword>
<name>A0A673YQV7_SALTR</name>
<dbReference type="Proteomes" id="UP000472277">
    <property type="component" value="Chromosome 23"/>
</dbReference>
<keyword evidence="2" id="KW-0863">Zinc-finger</keyword>
<sequence length="1132" mass="127622">FVVFCGRECLLRPSITREISPPAKRLCCRPGYNTNCRQGQRAGGTLCGGSGTAQGGSSKTLSPESLLDISARKVAEKWPFQRVEERFERIPEPVQRRIVYWSFPRSEREICMYSSFNTGGEESGTSGENSDETRLPFRRGIALLESGCVDNVLQVGFHLSGTVTEPATASEPELVCSVSVSFDRCKITAVTCGCGNKDIFYCAHVVALALYRVRKPEQVKLHLPISETLFQMNRDQLQKFVQYLITVHHTEVLPTAQKLADEILSTNSEINQVHGAPDPTAGASVDDENCWHLDEEQVQEQVKLFLSQGGYHGSGKQLNLLFSKVREMLKMRDSNGARMLTLITEQFMGDPRLALWRQQGTTMTDKYRQLWDELGALWMCIVLNPHCKSEQKCVWLRQLRRWNGVDVCPWEDGNHGNELPNLTHALPHGNPDLSSRPHRTVFTRAIEACDLHWQDTHLQRIITHDLYTHSHAHCHHDNHGSAGALFDARGWPLWHEHIPTACARVDALRSHGYPREALLLAIAIVNTLIRQQQKHLELFRSHKKELLHKGMTSVTNMEGWVGHPLDPIGTLFSTLLDTGRGDEEGRNSPFQSIPKVFYGVQVRALSLAVETALIGLGQQRVMPDGLYAQEKVCRNEEQLLAKLQEVELDDALVKIFRKQAIFLLEAGPYSGLGELLYRESVPMHTFAKYLFTSLLPHDTELAYKIALRAMRLPVLESMAPSGDLSRPHHIVSMVPNRYPRWFTLSHIESQQCELASTMLTAAKGDGRKLETVLESIQKNIHSSSHIFKLAQDAFKIATLMDSLPDITLLKVSLELGLQVMRMTLSTLNWRRREMVRWLVTCATEVGVYALDSIMQSWFTLFTPTEATSIVATTVMSNTTIVRLHLDCHQQENLASSARTLALQCTMKDPQNCALSALTLCEKDHIAFETAYQIVLDAAVTGMSYTQLFTIARYMEHRGYPMRAYKLATLAMAHLNLSYNQDTHPAINDVLWACALSHSLGKNELTAVIPLVVKSVKCATVLSDILRRCTLTTPGMVALHSRRNSGKLMSLDKAPLRQLLDATIGAYINTTHSRLTHISPRHYSEFIEFLSKARETFLMAQDGHIQFTQFIDNLKQIYKGKKKLMMLVRERFG</sequence>
<proteinExistence type="predicted"/>
<gene>
    <name evidence="5" type="primary">ZSWIM6</name>
</gene>
<evidence type="ECO:0000313" key="5">
    <source>
        <dbReference type="Ensembl" id="ENSSTUP00000036784.1"/>
    </source>
</evidence>
<dbReference type="PANTHER" id="PTHR22619:SF3">
    <property type="entry name" value="ZINC FINGER SWIM DOMAIN-CONTAINING PROTEIN 6"/>
    <property type="match status" value="1"/>
</dbReference>
<dbReference type="Ensembl" id="ENSSTUT00000038435.1">
    <property type="protein sequence ID" value="ENSSTUP00000036784.1"/>
    <property type="gene ID" value="ENSSTUG00000015026.1"/>
</dbReference>